<accession>A0A1A9UT73</accession>
<reference evidence="2" key="1">
    <citation type="submission" date="2020-05" db="UniProtKB">
        <authorList>
            <consortium name="EnsemblMetazoa"/>
        </authorList>
    </citation>
    <scope>IDENTIFICATION</scope>
    <source>
        <strain evidence="2">TTRI</strain>
    </source>
</reference>
<organism evidence="2 3">
    <name type="scientific">Glossina austeni</name>
    <name type="common">Savannah tsetse fly</name>
    <dbReference type="NCBI Taxonomy" id="7395"/>
    <lineage>
        <taxon>Eukaryota</taxon>
        <taxon>Metazoa</taxon>
        <taxon>Ecdysozoa</taxon>
        <taxon>Arthropoda</taxon>
        <taxon>Hexapoda</taxon>
        <taxon>Insecta</taxon>
        <taxon>Pterygota</taxon>
        <taxon>Neoptera</taxon>
        <taxon>Endopterygota</taxon>
        <taxon>Diptera</taxon>
        <taxon>Brachycera</taxon>
        <taxon>Muscomorpha</taxon>
        <taxon>Hippoboscoidea</taxon>
        <taxon>Glossinidae</taxon>
        <taxon>Glossina</taxon>
    </lineage>
</organism>
<dbReference type="AlphaFoldDB" id="A0A1A9UT73"/>
<keyword evidence="3" id="KW-1185">Reference proteome</keyword>
<protein>
    <submittedName>
        <fullName evidence="2">Uncharacterized protein</fullName>
    </submittedName>
</protein>
<name>A0A1A9UT73_GLOAU</name>
<evidence type="ECO:0000313" key="3">
    <source>
        <dbReference type="Proteomes" id="UP000078200"/>
    </source>
</evidence>
<keyword evidence="1" id="KW-1133">Transmembrane helix</keyword>
<sequence length="103" mass="11664">MYTLDFVLHASLLGIYVLLKSFVFVGVYAYARALRLLMLIQPPPLPTSSSNAQAKINELCFHTKNRFIINCIKTENRLNPPTYAPTIRKAIAITRANQPPFLE</sequence>
<keyword evidence="1" id="KW-0472">Membrane</keyword>
<dbReference type="Proteomes" id="UP000078200">
    <property type="component" value="Unassembled WGS sequence"/>
</dbReference>
<dbReference type="VEuPathDB" id="VectorBase:GAUT014559"/>
<dbReference type="EnsemblMetazoa" id="GAUT014559-RA">
    <property type="protein sequence ID" value="GAUT014559-PA"/>
    <property type="gene ID" value="GAUT014559"/>
</dbReference>
<feature type="transmembrane region" description="Helical" evidence="1">
    <location>
        <begin position="6"/>
        <end position="31"/>
    </location>
</feature>
<evidence type="ECO:0000256" key="1">
    <source>
        <dbReference type="SAM" id="Phobius"/>
    </source>
</evidence>
<keyword evidence="1" id="KW-0812">Transmembrane</keyword>
<evidence type="ECO:0000313" key="2">
    <source>
        <dbReference type="EnsemblMetazoa" id="GAUT014559-PA"/>
    </source>
</evidence>
<proteinExistence type="predicted"/>